<dbReference type="OrthoDB" id="6431331at2759"/>
<protein>
    <recommendedName>
        <fullName evidence="3">AB hydrolase-1 domain-containing protein</fullName>
    </recommendedName>
</protein>
<dbReference type="PANTHER" id="PTHR37471">
    <property type="entry name" value="UNNAMED PRODUCT"/>
    <property type="match status" value="1"/>
</dbReference>
<evidence type="ECO:0008006" key="3">
    <source>
        <dbReference type="Google" id="ProtNLM"/>
    </source>
</evidence>
<dbReference type="PANTHER" id="PTHR37471:SF1">
    <property type="entry name" value="AB HYDROLASE-1 DOMAIN-CONTAINING PROTEIN"/>
    <property type="match status" value="1"/>
</dbReference>
<organism evidence="1 2">
    <name type="scientific">Exophiala aquamarina CBS 119918</name>
    <dbReference type="NCBI Taxonomy" id="1182545"/>
    <lineage>
        <taxon>Eukaryota</taxon>
        <taxon>Fungi</taxon>
        <taxon>Dikarya</taxon>
        <taxon>Ascomycota</taxon>
        <taxon>Pezizomycotina</taxon>
        <taxon>Eurotiomycetes</taxon>
        <taxon>Chaetothyriomycetidae</taxon>
        <taxon>Chaetothyriales</taxon>
        <taxon>Herpotrichiellaceae</taxon>
        <taxon>Exophiala</taxon>
    </lineage>
</organism>
<dbReference type="Gene3D" id="3.40.50.1820">
    <property type="entry name" value="alpha/beta hydrolase"/>
    <property type="match status" value="1"/>
</dbReference>
<dbReference type="STRING" id="1182545.A0A072Q4H1"/>
<comment type="caution">
    <text evidence="1">The sequence shown here is derived from an EMBL/GenBank/DDBJ whole genome shotgun (WGS) entry which is preliminary data.</text>
</comment>
<dbReference type="HOGENOM" id="CLU_027502_2_0_1"/>
<dbReference type="SUPFAM" id="SSF53474">
    <property type="entry name" value="alpha/beta-Hydrolases"/>
    <property type="match status" value="1"/>
</dbReference>
<keyword evidence="2" id="KW-1185">Reference proteome</keyword>
<name>A0A072Q4H1_9EURO</name>
<dbReference type="InterPro" id="IPR029058">
    <property type="entry name" value="AB_hydrolase_fold"/>
</dbReference>
<accession>A0A072Q4H1</accession>
<dbReference type="EMBL" id="AMGV01000001">
    <property type="protein sequence ID" value="KEF62775.1"/>
    <property type="molecule type" value="Genomic_DNA"/>
</dbReference>
<dbReference type="GeneID" id="25275699"/>
<gene>
    <name evidence="1" type="ORF">A1O9_00748</name>
</gene>
<proteinExistence type="predicted"/>
<reference evidence="1 2" key="1">
    <citation type="submission" date="2013-03" db="EMBL/GenBank/DDBJ databases">
        <title>The Genome Sequence of Exophiala aquamarina CBS 119918.</title>
        <authorList>
            <consortium name="The Broad Institute Genomics Platform"/>
            <person name="Cuomo C."/>
            <person name="de Hoog S."/>
            <person name="Gorbushina A."/>
            <person name="Walker B."/>
            <person name="Young S.K."/>
            <person name="Zeng Q."/>
            <person name="Gargeya S."/>
            <person name="Fitzgerald M."/>
            <person name="Haas B."/>
            <person name="Abouelleil A."/>
            <person name="Allen A.W."/>
            <person name="Alvarado L."/>
            <person name="Arachchi H.M."/>
            <person name="Berlin A.M."/>
            <person name="Chapman S.B."/>
            <person name="Gainer-Dewar J."/>
            <person name="Goldberg J."/>
            <person name="Griggs A."/>
            <person name="Gujja S."/>
            <person name="Hansen M."/>
            <person name="Howarth C."/>
            <person name="Imamovic A."/>
            <person name="Ireland A."/>
            <person name="Larimer J."/>
            <person name="McCowan C."/>
            <person name="Murphy C."/>
            <person name="Pearson M."/>
            <person name="Poon T.W."/>
            <person name="Priest M."/>
            <person name="Roberts A."/>
            <person name="Saif S."/>
            <person name="Shea T."/>
            <person name="Sisk P."/>
            <person name="Sykes S."/>
            <person name="Wortman J."/>
            <person name="Nusbaum C."/>
            <person name="Birren B."/>
        </authorList>
    </citation>
    <scope>NUCLEOTIDE SEQUENCE [LARGE SCALE GENOMIC DNA]</scope>
    <source>
        <strain evidence="1 2">CBS 119918</strain>
    </source>
</reference>
<dbReference type="Proteomes" id="UP000027920">
    <property type="component" value="Unassembled WGS sequence"/>
</dbReference>
<dbReference type="RefSeq" id="XP_013265365.1">
    <property type="nucleotide sequence ID" value="XM_013409911.1"/>
</dbReference>
<evidence type="ECO:0000313" key="2">
    <source>
        <dbReference type="Proteomes" id="UP000027920"/>
    </source>
</evidence>
<evidence type="ECO:0000313" key="1">
    <source>
        <dbReference type="EMBL" id="KEF62775.1"/>
    </source>
</evidence>
<dbReference type="VEuPathDB" id="FungiDB:A1O9_00748"/>
<dbReference type="AlphaFoldDB" id="A0A072Q4H1"/>
<sequence>MLKDGPRSRAFVRVSIVLLRAVAPLSAAYCIARLAGWRPPLLSGVLYAVDAYAGTEAAFCFVCRVRRWWLNRPAPQHPLKFSPEERKELFARTWKGTPNPRGYLSLWFKGVPIEDLCREDIKDWISWRMWNEIERSGLNEDELEDYLVHAEKVLNWKFPDGRSTHTSMAVTFEPLPIIHRPLLWYCFIGGADLEMCAFMRYFGFNFHSGGFSRLLTSLPIRPWAILTLQRSPSPQIPYWCLPHTSPDHIPILFIHGVGVGLHFYLNFFKDFLSELRPLGIGMIALEILPISSRITGPFLQEAQTAQEIQKILNQHGWTRCVVMSHSYGSVVAAHMLHDPSTSHMIGPMVFVDPVAFSFHPPEVAWNFLRRRPTTASEIQLHYFASTDPDVAYTLTRRFIWSENTLWREDVEHRAIAQDGSGKRCTITLAGKDIITDTNTLGCYLTRSEVEGESWYEQEDALDDDWKHSKWAGKGPLEVIWFPDLNHAEVFDDAKDRRLLLQVLEVYSSDGVGALHEIDT</sequence>